<dbReference type="PIRSF" id="PIRSF000161">
    <property type="entry name" value="DHPR"/>
    <property type="match status" value="1"/>
</dbReference>
<dbReference type="PANTHER" id="PTHR20836">
    <property type="entry name" value="DIHYDRODIPICOLINATE REDUCTASE"/>
    <property type="match status" value="1"/>
</dbReference>
<evidence type="ECO:0000256" key="11">
    <source>
        <dbReference type="ARBA" id="ARBA00049080"/>
    </source>
</evidence>
<dbReference type="GO" id="GO:0008839">
    <property type="term" value="F:4-hydroxy-tetrahydrodipicolinate reductase"/>
    <property type="evidence" value="ECO:0007669"/>
    <property type="project" value="UniProtKB-UniRule"/>
</dbReference>
<dbReference type="GO" id="GO:0009089">
    <property type="term" value="P:lysine biosynthetic process via diaminopimelate"/>
    <property type="evidence" value="ECO:0007669"/>
    <property type="project" value="UniProtKB-UniRule"/>
</dbReference>
<evidence type="ECO:0000256" key="2">
    <source>
        <dbReference type="ARBA" id="ARBA00022490"/>
    </source>
</evidence>
<feature type="binding site" evidence="13">
    <location>
        <begin position="8"/>
        <end position="13"/>
    </location>
    <ligand>
        <name>NAD(+)</name>
        <dbReference type="ChEBI" id="CHEBI:57540"/>
    </ligand>
</feature>
<evidence type="ECO:0000256" key="13">
    <source>
        <dbReference type="HAMAP-Rule" id="MF_00102"/>
    </source>
</evidence>
<reference evidence="16 17" key="1">
    <citation type="submission" date="2016-08" db="EMBL/GenBank/DDBJ databases">
        <authorList>
            <person name="Seilhamer J.J."/>
        </authorList>
    </citation>
    <scope>NUCLEOTIDE SEQUENCE [LARGE SCALE GENOMIC DNA]</scope>
    <source>
        <strain evidence="16">Buetzberg</strain>
    </source>
</reference>
<dbReference type="Pfam" id="PF05173">
    <property type="entry name" value="DapB_C"/>
    <property type="match status" value="1"/>
</dbReference>
<feature type="binding site" evidence="13">
    <location>
        <begin position="102"/>
        <end position="104"/>
    </location>
    <ligand>
        <name>NAD(+)</name>
        <dbReference type="ChEBI" id="CHEBI:57540"/>
    </ligand>
</feature>
<comment type="subunit">
    <text evidence="13">Homotetramer.</text>
</comment>
<name>A0A1D3L1Y5_9EURY</name>
<evidence type="ECO:0000256" key="9">
    <source>
        <dbReference type="ARBA" id="ARBA00037922"/>
    </source>
</evidence>
<keyword evidence="4 13" id="KW-0521">NADP</keyword>
<dbReference type="InterPro" id="IPR000846">
    <property type="entry name" value="DapB_N"/>
</dbReference>
<feature type="binding site" evidence="13">
    <location>
        <position position="161"/>
    </location>
    <ligand>
        <name>(S)-2,3,4,5-tetrahydrodipicolinate</name>
        <dbReference type="ChEBI" id="CHEBI:16845"/>
    </ligand>
</feature>
<dbReference type="Gene3D" id="3.40.50.720">
    <property type="entry name" value="NAD(P)-binding Rossmann-like Domain"/>
    <property type="match status" value="1"/>
</dbReference>
<evidence type="ECO:0000256" key="1">
    <source>
        <dbReference type="ARBA" id="ARBA00006642"/>
    </source>
</evidence>
<feature type="domain" description="Dihydrodipicolinate reductase N-terminal" evidence="14">
    <location>
        <begin position="2"/>
        <end position="131"/>
    </location>
</feature>
<keyword evidence="3 13" id="KW-0028">Amino-acid biosynthesis</keyword>
<dbReference type="GO" id="GO:0016726">
    <property type="term" value="F:oxidoreductase activity, acting on CH or CH2 groups, NAD or NADP as acceptor"/>
    <property type="evidence" value="ECO:0007669"/>
    <property type="project" value="UniProtKB-UniRule"/>
</dbReference>
<comment type="caution">
    <text evidence="13">Was originally thought to be a dihydrodipicolinate reductase (DHDPR), catalyzing the conversion of dihydrodipicolinate to tetrahydrodipicolinate. However, it was shown in E.coli that the substrate of the enzymatic reaction is not dihydrodipicolinate (DHDP) but in fact (2S,4S)-4-hydroxy-2,3,4,5-tetrahydrodipicolinic acid (HTPA), the product released by the DapA-catalyzed reaction.</text>
</comment>
<accession>A0A1D3L1Y5</accession>
<dbReference type="EMBL" id="LT607756">
    <property type="protein sequence ID" value="SCG85694.1"/>
    <property type="molecule type" value="Genomic_DNA"/>
</dbReference>
<feature type="binding site" evidence="13">
    <location>
        <begin position="170"/>
        <end position="171"/>
    </location>
    <ligand>
        <name>(S)-2,3,4,5-tetrahydrodipicolinate</name>
        <dbReference type="ChEBI" id="CHEBI:16845"/>
    </ligand>
</feature>
<dbReference type="GO" id="GO:0051287">
    <property type="term" value="F:NAD binding"/>
    <property type="evidence" value="ECO:0007669"/>
    <property type="project" value="UniProtKB-UniRule"/>
</dbReference>
<dbReference type="STRING" id="118062.MCBB_1136"/>
<dbReference type="GeneID" id="30411981"/>
<comment type="pathway">
    <text evidence="9 13">Amino-acid biosynthesis; L-lysine biosynthesis via DAP pathway; (S)-tetrahydrodipicolinate from L-aspartate: step 4/4.</text>
</comment>
<dbReference type="KEGG" id="mcub:MCBB_1136"/>
<gene>
    <name evidence="16" type="primary">dapB 3</name>
    <name evidence="13" type="synonym">dapB</name>
    <name evidence="16" type="ORF">MCBB_1136</name>
</gene>
<dbReference type="NCBIfam" id="TIGR00036">
    <property type="entry name" value="dapB"/>
    <property type="match status" value="1"/>
</dbReference>
<comment type="catalytic activity">
    <reaction evidence="12 13">
        <text>(S)-2,3,4,5-tetrahydrodipicolinate + NAD(+) + H2O = (2S,4S)-4-hydroxy-2,3,4,5-tetrahydrodipicolinate + NADH + H(+)</text>
        <dbReference type="Rhea" id="RHEA:35323"/>
        <dbReference type="ChEBI" id="CHEBI:15377"/>
        <dbReference type="ChEBI" id="CHEBI:15378"/>
        <dbReference type="ChEBI" id="CHEBI:16845"/>
        <dbReference type="ChEBI" id="CHEBI:57540"/>
        <dbReference type="ChEBI" id="CHEBI:57945"/>
        <dbReference type="ChEBI" id="CHEBI:67139"/>
        <dbReference type="EC" id="1.17.1.8"/>
    </reaction>
</comment>
<comment type="subcellular location">
    <subcellularLocation>
        <location evidence="13">Cytoplasm</location>
    </subcellularLocation>
</comment>
<dbReference type="CDD" id="cd02274">
    <property type="entry name" value="DHDPR_N"/>
    <property type="match status" value="1"/>
</dbReference>
<dbReference type="InterPro" id="IPR036291">
    <property type="entry name" value="NAD(P)-bd_dom_sf"/>
</dbReference>
<comment type="similarity">
    <text evidence="1 13">Belongs to the DapB family.</text>
</comment>
<dbReference type="HAMAP" id="MF_00102">
    <property type="entry name" value="DapB"/>
    <property type="match status" value="1"/>
</dbReference>
<evidence type="ECO:0000313" key="17">
    <source>
        <dbReference type="Proteomes" id="UP000094707"/>
    </source>
</evidence>
<dbReference type="OrthoDB" id="195035at2157"/>
<dbReference type="AlphaFoldDB" id="A0A1D3L1Y5"/>
<sequence length="273" mass="29147">MIRVAVTGVSGRIGSKIIKAIVKEEDIEVVAAIGSPNTTLEGKDVGEVICAGKMGVPVNGAQKLAEVLKRNKVDVLVDFTVADAAVNTIKISAECGVDVVVGTTGFSDEQLSEIKESIEKNKIKAVISPSMAVGVNVFFKVVRDVAKILNDYDMEIIEAHHKNKVDAPSGTALKTYEIIAEELGRNKDESGVYGRQGMVGARTSEEIGLHAVRGGDIVGDHTVLFADDGERLEIIHRAHSRQSFVTGVIKAVRYVLEAPEGKISDMADVLGIK</sequence>
<evidence type="ECO:0000256" key="6">
    <source>
        <dbReference type="ARBA" id="ARBA00023002"/>
    </source>
</evidence>
<evidence type="ECO:0000256" key="4">
    <source>
        <dbReference type="ARBA" id="ARBA00022857"/>
    </source>
</evidence>
<dbReference type="InterPro" id="IPR023940">
    <property type="entry name" value="DHDPR_bac"/>
</dbReference>
<organism evidence="16 17">
    <name type="scientific">Methanobacterium congolense</name>
    <dbReference type="NCBI Taxonomy" id="118062"/>
    <lineage>
        <taxon>Archaea</taxon>
        <taxon>Methanobacteriati</taxon>
        <taxon>Methanobacteriota</taxon>
        <taxon>Methanomada group</taxon>
        <taxon>Methanobacteria</taxon>
        <taxon>Methanobacteriales</taxon>
        <taxon>Methanobacteriaceae</taxon>
        <taxon>Methanobacterium</taxon>
    </lineage>
</organism>
<evidence type="ECO:0000256" key="3">
    <source>
        <dbReference type="ARBA" id="ARBA00022605"/>
    </source>
</evidence>
<evidence type="ECO:0000259" key="15">
    <source>
        <dbReference type="Pfam" id="PF05173"/>
    </source>
</evidence>
<dbReference type="SUPFAM" id="SSF51735">
    <property type="entry name" value="NAD(P)-binding Rossmann-fold domains"/>
    <property type="match status" value="1"/>
</dbReference>
<dbReference type="Gene3D" id="3.30.360.10">
    <property type="entry name" value="Dihydrodipicolinate Reductase, domain 2"/>
    <property type="match status" value="1"/>
</dbReference>
<dbReference type="GO" id="GO:0050661">
    <property type="term" value="F:NADP binding"/>
    <property type="evidence" value="ECO:0007669"/>
    <property type="project" value="UniProtKB-UniRule"/>
</dbReference>
<proteinExistence type="inferred from homology"/>
<evidence type="ECO:0000313" key="16">
    <source>
        <dbReference type="EMBL" id="SCG85694.1"/>
    </source>
</evidence>
<dbReference type="Proteomes" id="UP000094707">
    <property type="component" value="Chromosome I"/>
</dbReference>
<feature type="active site" description="Proton donor/acceptor" evidence="13">
    <location>
        <position position="160"/>
    </location>
</feature>
<dbReference type="PANTHER" id="PTHR20836:SF0">
    <property type="entry name" value="4-HYDROXY-TETRAHYDRODIPICOLINATE REDUCTASE 1, CHLOROPLASTIC-RELATED"/>
    <property type="match status" value="1"/>
</dbReference>
<dbReference type="PATRIC" id="fig|129848.4.peg.1145"/>
<keyword evidence="17" id="KW-1185">Reference proteome</keyword>
<dbReference type="Pfam" id="PF01113">
    <property type="entry name" value="DapB_N"/>
    <property type="match status" value="1"/>
</dbReference>
<evidence type="ECO:0000256" key="7">
    <source>
        <dbReference type="ARBA" id="ARBA00023027"/>
    </source>
</evidence>
<evidence type="ECO:0000256" key="8">
    <source>
        <dbReference type="ARBA" id="ARBA00023154"/>
    </source>
</evidence>
<feature type="domain" description="Dihydrodipicolinate reductase C-terminal" evidence="15">
    <location>
        <begin position="134"/>
        <end position="270"/>
    </location>
</feature>
<keyword evidence="6 13" id="KW-0560">Oxidoreductase</keyword>
<comment type="caution">
    <text evidence="13">Lacks conserved residue(s) required for the propagation of feature annotation.</text>
</comment>
<feature type="binding site" evidence="13">
    <location>
        <begin position="128"/>
        <end position="131"/>
    </location>
    <ligand>
        <name>NAD(+)</name>
        <dbReference type="ChEBI" id="CHEBI:57540"/>
    </ligand>
</feature>
<keyword evidence="7 13" id="KW-0520">NAD</keyword>
<evidence type="ECO:0000259" key="14">
    <source>
        <dbReference type="Pfam" id="PF01113"/>
    </source>
</evidence>
<dbReference type="FunFam" id="3.30.360.10:FF:000004">
    <property type="entry name" value="4-hydroxy-tetrahydrodipicolinate reductase"/>
    <property type="match status" value="1"/>
</dbReference>
<evidence type="ECO:0000256" key="10">
    <source>
        <dbReference type="ARBA" id="ARBA00038983"/>
    </source>
</evidence>
<evidence type="ECO:0000256" key="12">
    <source>
        <dbReference type="ARBA" id="ARBA00049396"/>
    </source>
</evidence>
<dbReference type="RefSeq" id="WP_071906826.1">
    <property type="nucleotide sequence ID" value="NZ_LT607756.1"/>
</dbReference>
<keyword evidence="5 13" id="KW-0220">Diaminopimelate biosynthesis</keyword>
<protein>
    <recommendedName>
        <fullName evidence="10 13">4-hydroxy-tetrahydrodipicolinate reductase</fullName>
        <shortName evidence="13">HTPA reductase</shortName>
        <ecNumber evidence="10 13">1.17.1.8</ecNumber>
    </recommendedName>
</protein>
<keyword evidence="8 13" id="KW-0457">Lysine biosynthesis</keyword>
<evidence type="ECO:0000256" key="5">
    <source>
        <dbReference type="ARBA" id="ARBA00022915"/>
    </source>
</evidence>
<dbReference type="GO" id="GO:0005737">
    <property type="term" value="C:cytoplasm"/>
    <property type="evidence" value="ECO:0007669"/>
    <property type="project" value="UniProtKB-SubCell"/>
</dbReference>
<dbReference type="SUPFAM" id="SSF55347">
    <property type="entry name" value="Glyceraldehyde-3-phosphate dehydrogenase-like, C-terminal domain"/>
    <property type="match status" value="1"/>
</dbReference>
<dbReference type="PROSITE" id="PS01298">
    <property type="entry name" value="DAPB"/>
    <property type="match status" value="1"/>
</dbReference>
<comment type="function">
    <text evidence="13">Catalyzes the conversion of 4-hydroxy-tetrahydrodipicolinate (HTPA) to tetrahydrodipicolinate.</text>
</comment>
<dbReference type="InterPro" id="IPR022663">
    <property type="entry name" value="DapB_C"/>
</dbReference>
<keyword evidence="2 13" id="KW-0963">Cytoplasm</keyword>
<dbReference type="UniPathway" id="UPA00034">
    <property type="reaction ID" value="UER00018"/>
</dbReference>
<comment type="catalytic activity">
    <reaction evidence="11 13">
        <text>(S)-2,3,4,5-tetrahydrodipicolinate + NADP(+) + H2O = (2S,4S)-4-hydroxy-2,3,4,5-tetrahydrodipicolinate + NADPH + H(+)</text>
        <dbReference type="Rhea" id="RHEA:35331"/>
        <dbReference type="ChEBI" id="CHEBI:15377"/>
        <dbReference type="ChEBI" id="CHEBI:15378"/>
        <dbReference type="ChEBI" id="CHEBI:16845"/>
        <dbReference type="ChEBI" id="CHEBI:57783"/>
        <dbReference type="ChEBI" id="CHEBI:58349"/>
        <dbReference type="ChEBI" id="CHEBI:67139"/>
        <dbReference type="EC" id="1.17.1.8"/>
    </reaction>
</comment>
<dbReference type="GO" id="GO:0019877">
    <property type="term" value="P:diaminopimelate biosynthetic process"/>
    <property type="evidence" value="ECO:0007669"/>
    <property type="project" value="UniProtKB-UniRule"/>
</dbReference>
<feature type="active site" description="Proton donor" evidence="13">
    <location>
        <position position="164"/>
    </location>
</feature>
<dbReference type="EC" id="1.17.1.8" evidence="10 13"/>
<dbReference type="InterPro" id="IPR022664">
    <property type="entry name" value="DapB_N_CS"/>
</dbReference>